<feature type="transmembrane region" description="Helical" evidence="5">
    <location>
        <begin position="75"/>
        <end position="96"/>
    </location>
</feature>
<sequence>MPFALFPGTQSVTSIPSLLAQASVAYTPFDQGIRHIATLAGYLSYGLMALAIVFGILTTTGWARRLVSRSAMSSAHIVLAVTALTFGTLHGLSYIFQTGQNFRLINAIVPFVAGGSLSVGLGIIGLDLGLAVALSIVVQRRLGYHRWHIVHYFAYGAFALSLIHTFTASPEVQSLRLLGVGVIGAAAACLLVYILRILPATTAVGLRIAPGEK</sequence>
<accession>A0A4R8WV83</accession>
<proteinExistence type="predicted"/>
<evidence type="ECO:0000256" key="2">
    <source>
        <dbReference type="ARBA" id="ARBA00022692"/>
    </source>
</evidence>
<feature type="transmembrane region" description="Helical" evidence="5">
    <location>
        <begin position="175"/>
        <end position="198"/>
    </location>
</feature>
<reference evidence="7 8" key="1">
    <citation type="submission" date="2019-03" db="EMBL/GenBank/DDBJ databases">
        <title>Genomics of glacier-inhabiting Cryobacterium strains.</title>
        <authorList>
            <person name="Liu Q."/>
            <person name="Xin Y.-H."/>
        </authorList>
    </citation>
    <scope>NUCLEOTIDE SEQUENCE [LARGE SCALE GENOMIC DNA]</scope>
    <source>
        <strain evidence="7 8">MDT1-3</strain>
    </source>
</reference>
<keyword evidence="3 5" id="KW-1133">Transmembrane helix</keyword>
<feature type="transmembrane region" description="Helical" evidence="5">
    <location>
        <begin position="149"/>
        <end position="169"/>
    </location>
</feature>
<gene>
    <name evidence="7" type="ORF">E3O19_08650</name>
</gene>
<dbReference type="RefSeq" id="WP_134566935.1">
    <property type="nucleotide sequence ID" value="NZ_SOFP01000046.1"/>
</dbReference>
<dbReference type="Proteomes" id="UP000298412">
    <property type="component" value="Unassembled WGS sequence"/>
</dbReference>
<dbReference type="AlphaFoldDB" id="A0A4R8WV83"/>
<keyword evidence="8" id="KW-1185">Reference proteome</keyword>
<evidence type="ECO:0000313" key="8">
    <source>
        <dbReference type="Proteomes" id="UP000298412"/>
    </source>
</evidence>
<feature type="transmembrane region" description="Helical" evidence="5">
    <location>
        <begin position="108"/>
        <end position="137"/>
    </location>
</feature>
<evidence type="ECO:0000256" key="5">
    <source>
        <dbReference type="SAM" id="Phobius"/>
    </source>
</evidence>
<dbReference type="InterPro" id="IPR013130">
    <property type="entry name" value="Fe3_Rdtase_TM_dom"/>
</dbReference>
<feature type="domain" description="Ferric oxidoreductase" evidence="6">
    <location>
        <begin position="40"/>
        <end position="161"/>
    </location>
</feature>
<keyword evidence="4 5" id="KW-0472">Membrane</keyword>
<feature type="transmembrane region" description="Helical" evidence="5">
    <location>
        <begin position="42"/>
        <end position="63"/>
    </location>
</feature>
<evidence type="ECO:0000259" key="6">
    <source>
        <dbReference type="Pfam" id="PF01794"/>
    </source>
</evidence>
<comment type="subcellular location">
    <subcellularLocation>
        <location evidence="1">Membrane</location>
        <topology evidence="1">Multi-pass membrane protein</topology>
    </subcellularLocation>
</comment>
<dbReference type="GO" id="GO:0016020">
    <property type="term" value="C:membrane"/>
    <property type="evidence" value="ECO:0007669"/>
    <property type="project" value="UniProtKB-SubCell"/>
</dbReference>
<comment type="caution">
    <text evidence="7">The sequence shown here is derived from an EMBL/GenBank/DDBJ whole genome shotgun (WGS) entry which is preliminary data.</text>
</comment>
<dbReference type="EMBL" id="SOFP01000046">
    <property type="protein sequence ID" value="TFC15191.1"/>
    <property type="molecule type" value="Genomic_DNA"/>
</dbReference>
<evidence type="ECO:0000313" key="7">
    <source>
        <dbReference type="EMBL" id="TFC15191.1"/>
    </source>
</evidence>
<organism evidence="7 8">
    <name type="scientific">Cryobacterium algoritolerans</name>
    <dbReference type="NCBI Taxonomy" id="1259184"/>
    <lineage>
        <taxon>Bacteria</taxon>
        <taxon>Bacillati</taxon>
        <taxon>Actinomycetota</taxon>
        <taxon>Actinomycetes</taxon>
        <taxon>Micrococcales</taxon>
        <taxon>Microbacteriaceae</taxon>
        <taxon>Cryobacterium</taxon>
    </lineage>
</organism>
<keyword evidence="2 5" id="KW-0812">Transmembrane</keyword>
<protein>
    <recommendedName>
        <fullName evidence="6">Ferric oxidoreductase domain-containing protein</fullName>
    </recommendedName>
</protein>
<dbReference type="Pfam" id="PF01794">
    <property type="entry name" value="Ferric_reduct"/>
    <property type="match status" value="1"/>
</dbReference>
<dbReference type="OrthoDB" id="3668800at2"/>
<evidence type="ECO:0000256" key="3">
    <source>
        <dbReference type="ARBA" id="ARBA00022989"/>
    </source>
</evidence>
<evidence type="ECO:0000256" key="4">
    <source>
        <dbReference type="ARBA" id="ARBA00023136"/>
    </source>
</evidence>
<name>A0A4R8WV83_9MICO</name>
<evidence type="ECO:0000256" key="1">
    <source>
        <dbReference type="ARBA" id="ARBA00004141"/>
    </source>
</evidence>